<keyword evidence="2" id="KW-0472">Membrane</keyword>
<evidence type="ECO:0000313" key="3">
    <source>
        <dbReference type="EMBL" id="OGK64585.1"/>
    </source>
</evidence>
<organism evidence="3 4">
    <name type="scientific">Candidatus Roizmanbacteria bacterium RIFOXYA1_FULL_41_12</name>
    <dbReference type="NCBI Taxonomy" id="1802082"/>
    <lineage>
        <taxon>Bacteria</taxon>
        <taxon>Candidatus Roizmaniibacteriota</taxon>
    </lineage>
</organism>
<name>A0A1F7K9Q1_9BACT</name>
<feature type="transmembrane region" description="Helical" evidence="2">
    <location>
        <begin position="250"/>
        <end position="273"/>
    </location>
</feature>
<dbReference type="AlphaFoldDB" id="A0A1F7K9Q1"/>
<feature type="transmembrane region" description="Helical" evidence="2">
    <location>
        <begin position="335"/>
        <end position="355"/>
    </location>
</feature>
<evidence type="ECO:0000313" key="4">
    <source>
        <dbReference type="Proteomes" id="UP000178450"/>
    </source>
</evidence>
<comment type="caution">
    <text evidence="3">The sequence shown here is derived from an EMBL/GenBank/DDBJ whole genome shotgun (WGS) entry which is preliminary data.</text>
</comment>
<keyword evidence="1" id="KW-0175">Coiled coil</keyword>
<keyword evidence="2" id="KW-0812">Transmembrane</keyword>
<proteinExistence type="predicted"/>
<evidence type="ECO:0000256" key="2">
    <source>
        <dbReference type="SAM" id="Phobius"/>
    </source>
</evidence>
<gene>
    <name evidence="3" type="ORF">A2209_03345</name>
</gene>
<dbReference type="Proteomes" id="UP000178450">
    <property type="component" value="Unassembled WGS sequence"/>
</dbReference>
<feature type="coiled-coil region" evidence="1">
    <location>
        <begin position="764"/>
        <end position="798"/>
    </location>
</feature>
<feature type="transmembrane region" description="Helical" evidence="2">
    <location>
        <begin position="226"/>
        <end position="244"/>
    </location>
</feature>
<feature type="transmembrane region" description="Helical" evidence="2">
    <location>
        <begin position="132"/>
        <end position="158"/>
    </location>
</feature>
<reference evidence="3 4" key="1">
    <citation type="journal article" date="2016" name="Nat. Commun.">
        <title>Thousands of microbial genomes shed light on interconnected biogeochemical processes in an aquifer system.</title>
        <authorList>
            <person name="Anantharaman K."/>
            <person name="Brown C.T."/>
            <person name="Hug L.A."/>
            <person name="Sharon I."/>
            <person name="Castelle C.J."/>
            <person name="Probst A.J."/>
            <person name="Thomas B.C."/>
            <person name="Singh A."/>
            <person name="Wilkins M.J."/>
            <person name="Karaoz U."/>
            <person name="Brodie E.L."/>
            <person name="Williams K.H."/>
            <person name="Hubbard S.S."/>
            <person name="Banfield J.F."/>
        </authorList>
    </citation>
    <scope>NUCLEOTIDE SEQUENCE [LARGE SCALE GENOMIC DNA]</scope>
</reference>
<evidence type="ECO:0000256" key="1">
    <source>
        <dbReference type="SAM" id="Coils"/>
    </source>
</evidence>
<protein>
    <submittedName>
        <fullName evidence="3">Uncharacterized protein</fullName>
    </submittedName>
</protein>
<sequence>MKKWWAGLVLLVIVFSLVVPVVRAQVVPITAPTTTPSPTTAPGTVAWAFDSQVTEVGKRAERARQFISWILKNQAIDNHRVFMDLWKVTLGVTLTLTIIVVAMLGLGLIVARKQDISVKVDVMPILTKVAMIVLYAIFSYVLVLGLIQITELITSFFIKFLGGDKLFSIFFSADPSTDANYTELIGQRDLDPLKAESAKTSLFLIEVSSYTYFAMGIIILIRKIVLWFLLVLSPILALLMPFKFIRNIGWIWVGVFFQWAFYGPLFGIFLWALSKIWEAGIPFAFNFSRILGENGVVYPLAINILYGGPQQVAGGLGQPLSHQAPINSGNYIDTFMEYVIALIMLWVVMVLPWWLLRIFRDYCCDGIYAMKNILMNMLGAQQRPSEPPPGGLSSSLNQQIKQAMSQTKQVYQQETMKQQQIISEKENIKNVKTEEISRRMDANISRLADIAKLETQSDRRQNVSRTMSYMQNPMSAESREDRSQFVKLKAELSTRAAGGDVEAKRLLDATTSTGMMVRDKIQMLAKQQVSAIPITQRISIDLKLPEEKIRHIATTFAQTLSRQSQIITQVSQVAQVETQQTKQVIEAVPKAAEQGQKQSLEQVSKKAGLNKEKTKQVIEEVEKQTENEQVVAEVAQKEQATIEQVKSIGKKVLKAVGQEAPAGAPGKPAKPAVSIEEYEEMRRMWIEHYTKGEVPMTEKIKDRQSWVSEESVRLENVMNKIVSENEDIRAEGLREVSDIIPFFILGDMTLEDIAVYLRAKLAAAKEVSQNLQAENVIKQRLENQTEYVEVERQKTEAKADVLKQELPIAGNPPKQP</sequence>
<feature type="transmembrane region" description="Helical" evidence="2">
    <location>
        <begin position="202"/>
        <end position="221"/>
    </location>
</feature>
<keyword evidence="2" id="KW-1133">Transmembrane helix</keyword>
<accession>A0A1F7K9Q1</accession>
<feature type="transmembrane region" description="Helical" evidence="2">
    <location>
        <begin position="88"/>
        <end position="111"/>
    </location>
</feature>
<dbReference type="EMBL" id="MGBG01000019">
    <property type="protein sequence ID" value="OGK64585.1"/>
    <property type="molecule type" value="Genomic_DNA"/>
</dbReference>